<reference evidence="1 2" key="1">
    <citation type="submission" date="2019-02" db="EMBL/GenBank/DDBJ databases">
        <title>Prokaryotic population dynamics and viral predation in marine succession experiment using metagenomics: the confinement effect.</title>
        <authorList>
            <person name="Haro-Moreno J.M."/>
            <person name="Rodriguez-Valera F."/>
            <person name="Lopez-Perez M."/>
        </authorList>
    </citation>
    <scope>NUCLEOTIDE SEQUENCE [LARGE SCALE GENOMIC DNA]</scope>
    <source>
        <strain evidence="1">MED-G160</strain>
    </source>
</reference>
<evidence type="ECO:0000313" key="2">
    <source>
        <dbReference type="Proteomes" id="UP000318710"/>
    </source>
</evidence>
<proteinExistence type="predicted"/>
<dbReference type="InterPro" id="IPR038116">
    <property type="entry name" value="TrpR-like_sf"/>
</dbReference>
<evidence type="ECO:0000313" key="1">
    <source>
        <dbReference type="EMBL" id="RZO27437.1"/>
    </source>
</evidence>
<accession>A0A520N1T4</accession>
<comment type="caution">
    <text evidence="1">The sequence shown here is derived from an EMBL/GenBank/DDBJ whole genome shotgun (WGS) entry which is preliminary data.</text>
</comment>
<dbReference type="InterPro" id="IPR013368">
    <property type="entry name" value="YecD_YerC"/>
</dbReference>
<dbReference type="PIRSF" id="PIRSF012508">
    <property type="entry name" value="YerC"/>
    <property type="match status" value="1"/>
</dbReference>
<dbReference type="Proteomes" id="UP000318710">
    <property type="component" value="Unassembled WGS sequence"/>
</dbReference>
<dbReference type="SUPFAM" id="SSF48295">
    <property type="entry name" value="TrpR-like"/>
    <property type="match status" value="1"/>
</dbReference>
<dbReference type="GO" id="GO:0003700">
    <property type="term" value="F:DNA-binding transcription factor activity"/>
    <property type="evidence" value="ECO:0007669"/>
    <property type="project" value="InterPro"/>
</dbReference>
<dbReference type="EMBL" id="SHBF01000017">
    <property type="protein sequence ID" value="RZO27437.1"/>
    <property type="molecule type" value="Genomic_DNA"/>
</dbReference>
<dbReference type="NCBIfam" id="TIGR02531">
    <property type="entry name" value="yecD_yerC"/>
    <property type="match status" value="1"/>
</dbReference>
<protein>
    <submittedName>
        <fullName evidence="1">Transcriptional regulator</fullName>
    </submittedName>
</protein>
<dbReference type="Pfam" id="PF01371">
    <property type="entry name" value="Trp_repressor"/>
    <property type="match status" value="1"/>
</dbReference>
<sequence length="88" mass="10191">MMNLYKAIEKLKTHQQARDFLTDLCTPKEIESLNERWEVAKLLSTGKYTYREIATKLGASTTTVTRVARFLFSENNNGYKSILNNNEK</sequence>
<name>A0A520N1T4_9GAMM</name>
<dbReference type="PANTHER" id="PTHR40080:SF1">
    <property type="entry name" value="TRPR-LIKE PROTEIN YERC_YECD"/>
    <property type="match status" value="1"/>
</dbReference>
<gene>
    <name evidence="1" type="ORF">EVA93_03250</name>
</gene>
<dbReference type="AlphaFoldDB" id="A0A520N1T4"/>
<dbReference type="InterPro" id="IPR010921">
    <property type="entry name" value="Trp_repressor/repl_initiator"/>
</dbReference>
<dbReference type="Gene3D" id="1.10.1270.10">
    <property type="entry name" value="TrpR-like"/>
    <property type="match status" value="1"/>
</dbReference>
<dbReference type="GO" id="GO:0043565">
    <property type="term" value="F:sequence-specific DNA binding"/>
    <property type="evidence" value="ECO:0007669"/>
    <property type="project" value="InterPro"/>
</dbReference>
<dbReference type="PANTHER" id="PTHR40080">
    <property type="entry name" value="LMO1763 PROTEIN"/>
    <property type="match status" value="1"/>
</dbReference>
<dbReference type="InterPro" id="IPR000831">
    <property type="entry name" value="Trp_repress"/>
</dbReference>
<organism evidence="1 2">
    <name type="scientific">SAR86 cluster bacterium</name>
    <dbReference type="NCBI Taxonomy" id="2030880"/>
    <lineage>
        <taxon>Bacteria</taxon>
        <taxon>Pseudomonadati</taxon>
        <taxon>Pseudomonadota</taxon>
        <taxon>Gammaproteobacteria</taxon>
        <taxon>SAR86 cluster</taxon>
    </lineage>
</organism>